<dbReference type="NCBIfam" id="TIGR00229">
    <property type="entry name" value="sensory_box"/>
    <property type="match status" value="1"/>
</dbReference>
<evidence type="ECO:0000259" key="7">
    <source>
        <dbReference type="PROSITE" id="PS50113"/>
    </source>
</evidence>
<dbReference type="Pfam" id="PF13426">
    <property type="entry name" value="PAS_9"/>
    <property type="match status" value="1"/>
</dbReference>
<dbReference type="Proteomes" id="UP000007264">
    <property type="component" value="Unassembled WGS sequence"/>
</dbReference>
<keyword evidence="5" id="KW-0157">Chromophore</keyword>
<feature type="domain" description="PAC" evidence="7">
    <location>
        <begin position="67"/>
        <end position="121"/>
    </location>
</feature>
<keyword evidence="3" id="KW-0285">Flavoprotein</keyword>
<dbReference type="InterPro" id="IPR035965">
    <property type="entry name" value="PAS-like_dom_sf"/>
</dbReference>
<dbReference type="InterPro" id="IPR001610">
    <property type="entry name" value="PAC"/>
</dbReference>
<organism evidence="8 9">
    <name type="scientific">Coccomyxa subellipsoidea (strain C-169)</name>
    <name type="common">Green microalga</name>
    <dbReference type="NCBI Taxonomy" id="574566"/>
    <lineage>
        <taxon>Eukaryota</taxon>
        <taxon>Viridiplantae</taxon>
        <taxon>Chlorophyta</taxon>
        <taxon>core chlorophytes</taxon>
        <taxon>Trebouxiophyceae</taxon>
        <taxon>Trebouxiophyceae incertae sedis</taxon>
        <taxon>Coccomyxaceae</taxon>
        <taxon>Coccomyxa</taxon>
        <taxon>Coccomyxa subellipsoidea</taxon>
    </lineage>
</organism>
<accession>I0YTS0</accession>
<evidence type="ECO:0008006" key="10">
    <source>
        <dbReference type="Google" id="ProtNLM"/>
    </source>
</evidence>
<feature type="domain" description="PAS" evidence="6">
    <location>
        <begin position="1"/>
        <end position="66"/>
    </location>
</feature>
<dbReference type="Gene3D" id="3.30.450.20">
    <property type="entry name" value="PAS domain"/>
    <property type="match status" value="1"/>
</dbReference>
<dbReference type="GeneID" id="17039774"/>
<dbReference type="OrthoDB" id="21225at2759"/>
<dbReference type="PROSITE" id="PS50113">
    <property type="entry name" value="PAC"/>
    <property type="match status" value="1"/>
</dbReference>
<dbReference type="RefSeq" id="XP_005646333.1">
    <property type="nucleotide sequence ID" value="XM_005646276.1"/>
</dbReference>
<dbReference type="PROSITE" id="PS50112">
    <property type="entry name" value="PAS"/>
    <property type="match status" value="1"/>
</dbReference>
<dbReference type="eggNOG" id="ENOG502S63F">
    <property type="taxonomic scope" value="Eukaryota"/>
</dbReference>
<dbReference type="SMART" id="SM00086">
    <property type="entry name" value="PAC"/>
    <property type="match status" value="1"/>
</dbReference>
<dbReference type="AlphaFoldDB" id="I0YTS0"/>
<dbReference type="GO" id="GO:0009881">
    <property type="term" value="F:photoreceptor activity"/>
    <property type="evidence" value="ECO:0007669"/>
    <property type="project" value="UniProtKB-KW"/>
</dbReference>
<gene>
    <name evidence="8" type="ORF">COCSUDRAFT_17195</name>
</gene>
<evidence type="ECO:0000256" key="5">
    <source>
        <dbReference type="ARBA" id="ARBA00022991"/>
    </source>
</evidence>
<dbReference type="EMBL" id="AGSI01000011">
    <property type="protein sequence ID" value="EIE21789.1"/>
    <property type="molecule type" value="Genomic_DNA"/>
</dbReference>
<dbReference type="GO" id="GO:0009637">
    <property type="term" value="P:response to blue light"/>
    <property type="evidence" value="ECO:0007669"/>
    <property type="project" value="UniProtKB-ARBA"/>
</dbReference>
<evidence type="ECO:0000256" key="1">
    <source>
        <dbReference type="ARBA" id="ARBA00022543"/>
    </source>
</evidence>
<evidence type="ECO:0000256" key="4">
    <source>
        <dbReference type="ARBA" id="ARBA00022643"/>
    </source>
</evidence>
<dbReference type="InterPro" id="IPR000014">
    <property type="entry name" value="PAS"/>
</dbReference>
<reference evidence="8 9" key="1">
    <citation type="journal article" date="2012" name="Genome Biol.">
        <title>The genome of the polar eukaryotic microalga coccomyxa subellipsoidea reveals traits of cold adaptation.</title>
        <authorList>
            <person name="Blanc G."/>
            <person name="Agarkova I."/>
            <person name="Grimwood J."/>
            <person name="Kuo A."/>
            <person name="Brueggeman A."/>
            <person name="Dunigan D."/>
            <person name="Gurnon J."/>
            <person name="Ladunga I."/>
            <person name="Lindquist E."/>
            <person name="Lucas S."/>
            <person name="Pangilinan J."/>
            <person name="Proschold T."/>
            <person name="Salamov A."/>
            <person name="Schmutz J."/>
            <person name="Weeks D."/>
            <person name="Yamada T."/>
            <person name="Claverie J.M."/>
            <person name="Grigoriev I."/>
            <person name="Van Etten J."/>
            <person name="Lomsadze A."/>
            <person name="Borodovsky M."/>
        </authorList>
    </citation>
    <scope>NUCLEOTIDE SEQUENCE [LARGE SCALE GENOMIC DNA]</scope>
    <source>
        <strain evidence="8 9">C-169</strain>
    </source>
</reference>
<dbReference type="GO" id="GO:0005634">
    <property type="term" value="C:nucleus"/>
    <property type="evidence" value="ECO:0007669"/>
    <property type="project" value="TreeGrafter"/>
</dbReference>
<comment type="caution">
    <text evidence="8">The sequence shown here is derived from an EMBL/GenBank/DDBJ whole genome shotgun (WGS) entry which is preliminary data.</text>
</comment>
<keyword evidence="1" id="KW-0675">Receptor</keyword>
<sequence length="143" mass="15563">MDNTKEGITIADCSQPDMPLIYANEAFARITGYSVAESLGKNCRFLQGPGTDEAPLEELRRATRQGQACVVQLMNYRKNGDAFVNYLSVTPIHDSAGVLTHYVGIQSDITQLVKHKKAELAAKHAAVQVRLSCSAEPSSHMPS</sequence>
<dbReference type="InterPro" id="IPR000700">
    <property type="entry name" value="PAS-assoc_C"/>
</dbReference>
<evidence type="ECO:0000313" key="9">
    <source>
        <dbReference type="Proteomes" id="UP000007264"/>
    </source>
</evidence>
<keyword evidence="1" id="KW-0600">Photoreceptor protein</keyword>
<dbReference type="PANTHER" id="PTHR47429:SF2">
    <property type="entry name" value="PROTEIN TWIN LOV 1"/>
    <property type="match status" value="1"/>
</dbReference>
<keyword evidence="2" id="KW-0716">Sensory transduction</keyword>
<dbReference type="CDD" id="cd00130">
    <property type="entry name" value="PAS"/>
    <property type="match status" value="1"/>
</dbReference>
<name>I0YTS0_COCSC</name>
<dbReference type="SUPFAM" id="SSF55785">
    <property type="entry name" value="PYP-like sensor domain (PAS domain)"/>
    <property type="match status" value="1"/>
</dbReference>
<dbReference type="KEGG" id="csl:COCSUDRAFT_17195"/>
<keyword evidence="9" id="KW-1185">Reference proteome</keyword>
<evidence type="ECO:0000256" key="3">
    <source>
        <dbReference type="ARBA" id="ARBA00022630"/>
    </source>
</evidence>
<evidence type="ECO:0000259" key="6">
    <source>
        <dbReference type="PROSITE" id="PS50112"/>
    </source>
</evidence>
<dbReference type="PANTHER" id="PTHR47429">
    <property type="entry name" value="PROTEIN TWIN LOV 1"/>
    <property type="match status" value="1"/>
</dbReference>
<proteinExistence type="predicted"/>
<evidence type="ECO:0000256" key="2">
    <source>
        <dbReference type="ARBA" id="ARBA00022606"/>
    </source>
</evidence>
<evidence type="ECO:0000313" key="8">
    <source>
        <dbReference type="EMBL" id="EIE21789.1"/>
    </source>
</evidence>
<keyword evidence="4" id="KW-0288">FMN</keyword>
<protein>
    <recommendedName>
        <fullName evidence="10">LOV domain-containing protein</fullName>
    </recommendedName>
</protein>